<evidence type="ECO:0000313" key="9">
    <source>
        <dbReference type="Proteomes" id="UP001595990"/>
    </source>
</evidence>
<dbReference type="CDD" id="cd14014">
    <property type="entry name" value="STKc_PknB_like"/>
    <property type="match status" value="1"/>
</dbReference>
<dbReference type="SMART" id="SM00220">
    <property type="entry name" value="S_TKc"/>
    <property type="match status" value="1"/>
</dbReference>
<feature type="compositionally biased region" description="Pro residues" evidence="6">
    <location>
        <begin position="317"/>
        <end position="329"/>
    </location>
</feature>
<comment type="caution">
    <text evidence="8">The sequence shown here is derived from an EMBL/GenBank/DDBJ whole genome shotgun (WGS) entry which is preliminary data.</text>
</comment>
<dbReference type="InterPro" id="IPR017441">
    <property type="entry name" value="Protein_kinase_ATP_BS"/>
</dbReference>
<dbReference type="Proteomes" id="UP001595990">
    <property type="component" value="Unassembled WGS sequence"/>
</dbReference>
<keyword evidence="4 5" id="KW-0067">ATP-binding</keyword>
<evidence type="ECO:0000259" key="7">
    <source>
        <dbReference type="PROSITE" id="PS50011"/>
    </source>
</evidence>
<evidence type="ECO:0000313" key="8">
    <source>
        <dbReference type="EMBL" id="MFC4517594.1"/>
    </source>
</evidence>
<dbReference type="InterPro" id="IPR008271">
    <property type="entry name" value="Ser/Thr_kinase_AS"/>
</dbReference>
<dbReference type="PANTHER" id="PTHR43289">
    <property type="entry name" value="MITOGEN-ACTIVATED PROTEIN KINASE KINASE KINASE 20-RELATED"/>
    <property type="match status" value="1"/>
</dbReference>
<dbReference type="PROSITE" id="PS50011">
    <property type="entry name" value="PROTEIN_KINASE_DOM"/>
    <property type="match status" value="1"/>
</dbReference>
<dbReference type="EMBL" id="JBHSFS010000022">
    <property type="protein sequence ID" value="MFC4517594.1"/>
    <property type="molecule type" value="Genomic_DNA"/>
</dbReference>
<dbReference type="GO" id="GO:0004674">
    <property type="term" value="F:protein serine/threonine kinase activity"/>
    <property type="evidence" value="ECO:0007669"/>
    <property type="project" value="UniProtKB-KW"/>
</dbReference>
<accession>A0ABV9BU01</accession>
<evidence type="ECO:0000256" key="5">
    <source>
        <dbReference type="PROSITE-ProRule" id="PRU10141"/>
    </source>
</evidence>
<dbReference type="Pfam" id="PF00069">
    <property type="entry name" value="Pkinase"/>
    <property type="match status" value="1"/>
</dbReference>
<dbReference type="InterPro" id="IPR000719">
    <property type="entry name" value="Prot_kinase_dom"/>
</dbReference>
<protein>
    <submittedName>
        <fullName evidence="8">Serine/threonine protein kinase</fullName>
    </submittedName>
</protein>
<dbReference type="PROSITE" id="PS00107">
    <property type="entry name" value="PROTEIN_KINASE_ATP"/>
    <property type="match status" value="1"/>
</dbReference>
<dbReference type="RefSeq" id="WP_417924154.1">
    <property type="nucleotide sequence ID" value="NZ_JBHSFS010000022.1"/>
</dbReference>
<evidence type="ECO:0000256" key="4">
    <source>
        <dbReference type="ARBA" id="ARBA00022840"/>
    </source>
</evidence>
<dbReference type="PROSITE" id="PS00108">
    <property type="entry name" value="PROTEIN_KINASE_ST"/>
    <property type="match status" value="1"/>
</dbReference>
<keyword evidence="8" id="KW-0723">Serine/threonine-protein kinase</keyword>
<gene>
    <name evidence="8" type="ORF">ACFPEN_32370</name>
</gene>
<evidence type="ECO:0000256" key="2">
    <source>
        <dbReference type="ARBA" id="ARBA00022741"/>
    </source>
</evidence>
<feature type="domain" description="Protein kinase" evidence="7">
    <location>
        <begin position="24"/>
        <end position="288"/>
    </location>
</feature>
<organism evidence="8 9">
    <name type="scientific">Streptomyces ehimensis</name>
    <dbReference type="NCBI Taxonomy" id="68195"/>
    <lineage>
        <taxon>Bacteria</taxon>
        <taxon>Bacillati</taxon>
        <taxon>Actinomycetota</taxon>
        <taxon>Actinomycetes</taxon>
        <taxon>Kitasatosporales</taxon>
        <taxon>Streptomycetaceae</taxon>
        <taxon>Streptomyces</taxon>
    </lineage>
</organism>
<dbReference type="InterPro" id="IPR011009">
    <property type="entry name" value="Kinase-like_dom_sf"/>
</dbReference>
<sequence>MKNSRSTGAFQELEDDAPSVVGDYRPVARLGSGGMGKVYLSYTPAGRPVAIKVIRPEFAEDQEFRRRFAAEVAAARRVQGLCTAPVLDSDTDGPRPWLATAYVPGPTLSSAVATHGPLPVATVLLLIAGIAEALQAIHGAGLVHRDLKPSNVLLAPDGPRVIDFGIARAADATALTATGIAVGTPSFMAPEQASGAEVTTATDVFALGQVAVFAATGAPAYGDGPSHAVLYRIVHQEPNLFTVPAELQDLVARCLAKEPGQRPSLSTVIEMCRAAGDNAQLRRGEGWLPAGVAAGIAQRLPAPGPALTAPLTVVVPPSPPTPSPSPAPSPSYVSRPSWSVSRPPRKAMRRALFAALGVVVATASAVTGYALTTSDSTAPDDAVRIKSGEDYQKMTLPAGSHFALADTSLTPREGYADDIFLNCAEPGLCYLGANTSRLVRLDRGAKGSRETCRKKAKFTSSINADTLSKGSQICVRNQQGLAGLLTIKSMSLDDIREASVDFHVEAWSEP</sequence>
<keyword evidence="9" id="KW-1185">Reference proteome</keyword>
<feature type="compositionally biased region" description="Low complexity" evidence="6">
    <location>
        <begin position="330"/>
        <end position="341"/>
    </location>
</feature>
<proteinExistence type="predicted"/>
<evidence type="ECO:0000256" key="3">
    <source>
        <dbReference type="ARBA" id="ARBA00022777"/>
    </source>
</evidence>
<feature type="region of interest" description="Disordered" evidence="6">
    <location>
        <begin position="317"/>
        <end position="341"/>
    </location>
</feature>
<evidence type="ECO:0000256" key="6">
    <source>
        <dbReference type="SAM" id="MobiDB-lite"/>
    </source>
</evidence>
<keyword evidence="3 8" id="KW-0418">Kinase</keyword>
<name>A0ABV9BU01_9ACTN</name>
<keyword evidence="1" id="KW-0808">Transferase</keyword>
<reference evidence="9" key="1">
    <citation type="journal article" date="2019" name="Int. J. Syst. Evol. Microbiol.">
        <title>The Global Catalogue of Microorganisms (GCM) 10K type strain sequencing project: providing services to taxonomists for standard genome sequencing and annotation.</title>
        <authorList>
            <consortium name="The Broad Institute Genomics Platform"/>
            <consortium name="The Broad Institute Genome Sequencing Center for Infectious Disease"/>
            <person name="Wu L."/>
            <person name="Ma J."/>
        </authorList>
    </citation>
    <scope>NUCLEOTIDE SEQUENCE [LARGE SCALE GENOMIC DNA]</scope>
    <source>
        <strain evidence="9">CECT 8064</strain>
    </source>
</reference>
<evidence type="ECO:0000256" key="1">
    <source>
        <dbReference type="ARBA" id="ARBA00022679"/>
    </source>
</evidence>
<dbReference type="SUPFAM" id="SSF56112">
    <property type="entry name" value="Protein kinase-like (PK-like)"/>
    <property type="match status" value="1"/>
</dbReference>
<feature type="binding site" evidence="5">
    <location>
        <position position="52"/>
    </location>
    <ligand>
        <name>ATP</name>
        <dbReference type="ChEBI" id="CHEBI:30616"/>
    </ligand>
</feature>
<keyword evidence="2 5" id="KW-0547">Nucleotide-binding</keyword>
<dbReference type="Gene3D" id="1.10.510.10">
    <property type="entry name" value="Transferase(Phosphotransferase) domain 1"/>
    <property type="match status" value="1"/>
</dbReference>
<dbReference type="Gene3D" id="3.30.200.20">
    <property type="entry name" value="Phosphorylase Kinase, domain 1"/>
    <property type="match status" value="1"/>
</dbReference>
<dbReference type="PANTHER" id="PTHR43289:SF34">
    <property type="entry name" value="SERINE_THREONINE-PROTEIN KINASE YBDM-RELATED"/>
    <property type="match status" value="1"/>
</dbReference>